<keyword evidence="3" id="KW-1185">Reference proteome</keyword>
<accession>A0A1B6P7V7</accession>
<sequence>MRRRRRSSSCWSPSLIFVLASILSAVATAYAIAPYVYFQRTDEPVPGVAMGQPQWAQPYPLPPMAKPCSPPQKVYALNVVIQIPAELQNLTYLNNLNLQQNYLTGPVPSFMGKFPMQYLSLAINPLSGTLTKELGNLYQSYNYKSSVLIA</sequence>
<dbReference type="Gene3D" id="3.80.10.10">
    <property type="entry name" value="Ribonuclease Inhibitor"/>
    <property type="match status" value="1"/>
</dbReference>
<dbReference type="Gramene" id="KXG21621">
    <property type="protein sequence ID" value="KXG21621"/>
    <property type="gene ID" value="SORBI_3009G088300"/>
</dbReference>
<keyword evidence="1" id="KW-0732">Signal</keyword>
<dbReference type="PANTHER" id="PTHR48006:SF34">
    <property type="entry name" value="OS08G0203700 PROTEIN"/>
    <property type="match status" value="1"/>
</dbReference>
<dbReference type="AlphaFoldDB" id="A0A1B6P7V7"/>
<protein>
    <submittedName>
        <fullName evidence="2">Uncharacterized protein</fullName>
    </submittedName>
</protein>
<evidence type="ECO:0000256" key="1">
    <source>
        <dbReference type="SAM" id="SignalP"/>
    </source>
</evidence>
<name>A0A1B6P7V7_SORBI</name>
<proteinExistence type="predicted"/>
<gene>
    <name evidence="2" type="ORF">SORBI_3009G088300</name>
</gene>
<dbReference type="InterPro" id="IPR051824">
    <property type="entry name" value="LRR_Rcpt-Like_S/T_Kinase"/>
</dbReference>
<evidence type="ECO:0000313" key="3">
    <source>
        <dbReference type="Proteomes" id="UP000000768"/>
    </source>
</evidence>
<organism evidence="2 3">
    <name type="scientific">Sorghum bicolor</name>
    <name type="common">Sorghum</name>
    <name type="synonym">Sorghum vulgare</name>
    <dbReference type="NCBI Taxonomy" id="4558"/>
    <lineage>
        <taxon>Eukaryota</taxon>
        <taxon>Viridiplantae</taxon>
        <taxon>Streptophyta</taxon>
        <taxon>Embryophyta</taxon>
        <taxon>Tracheophyta</taxon>
        <taxon>Spermatophyta</taxon>
        <taxon>Magnoliopsida</taxon>
        <taxon>Liliopsida</taxon>
        <taxon>Poales</taxon>
        <taxon>Poaceae</taxon>
        <taxon>PACMAD clade</taxon>
        <taxon>Panicoideae</taxon>
        <taxon>Andropogonodae</taxon>
        <taxon>Andropogoneae</taxon>
        <taxon>Sorghinae</taxon>
        <taxon>Sorghum</taxon>
    </lineage>
</organism>
<dbReference type="Proteomes" id="UP000000768">
    <property type="component" value="Chromosome 9"/>
</dbReference>
<dbReference type="InParanoid" id="A0A1B6P7V7"/>
<dbReference type="SUPFAM" id="SSF52058">
    <property type="entry name" value="L domain-like"/>
    <property type="match status" value="1"/>
</dbReference>
<dbReference type="EMBL" id="CM000768">
    <property type="protein sequence ID" value="KXG21621.1"/>
    <property type="molecule type" value="Genomic_DNA"/>
</dbReference>
<dbReference type="PANTHER" id="PTHR48006">
    <property type="entry name" value="LEUCINE-RICH REPEAT-CONTAINING PROTEIN DDB_G0281931-RELATED"/>
    <property type="match status" value="1"/>
</dbReference>
<feature type="signal peptide" evidence="1">
    <location>
        <begin position="1"/>
        <end position="31"/>
    </location>
</feature>
<reference evidence="2 3" key="1">
    <citation type="journal article" date="2009" name="Nature">
        <title>The Sorghum bicolor genome and the diversification of grasses.</title>
        <authorList>
            <person name="Paterson A.H."/>
            <person name="Bowers J.E."/>
            <person name="Bruggmann R."/>
            <person name="Dubchak I."/>
            <person name="Grimwood J."/>
            <person name="Gundlach H."/>
            <person name="Haberer G."/>
            <person name="Hellsten U."/>
            <person name="Mitros T."/>
            <person name="Poliakov A."/>
            <person name="Schmutz J."/>
            <person name="Spannagl M."/>
            <person name="Tang H."/>
            <person name="Wang X."/>
            <person name="Wicker T."/>
            <person name="Bharti A.K."/>
            <person name="Chapman J."/>
            <person name="Feltus F.A."/>
            <person name="Gowik U."/>
            <person name="Grigoriev I.V."/>
            <person name="Lyons E."/>
            <person name="Maher C.A."/>
            <person name="Martis M."/>
            <person name="Narechania A."/>
            <person name="Otillar R.P."/>
            <person name="Penning B.W."/>
            <person name="Salamov A.A."/>
            <person name="Wang Y."/>
            <person name="Zhang L."/>
            <person name="Carpita N.C."/>
            <person name="Freeling M."/>
            <person name="Gingle A.R."/>
            <person name="Hash C.T."/>
            <person name="Keller B."/>
            <person name="Klein P."/>
            <person name="Kresovich S."/>
            <person name="McCann M.C."/>
            <person name="Ming R."/>
            <person name="Peterson D.G."/>
            <person name="Mehboob-ur-Rahman"/>
            <person name="Ware D."/>
            <person name="Westhoff P."/>
            <person name="Mayer K.F."/>
            <person name="Messing J."/>
            <person name="Rokhsar D.S."/>
        </authorList>
    </citation>
    <scope>NUCLEOTIDE SEQUENCE [LARGE SCALE GENOMIC DNA]</scope>
    <source>
        <strain evidence="3">cv. BTx623</strain>
    </source>
</reference>
<feature type="chain" id="PRO_5008588606" evidence="1">
    <location>
        <begin position="32"/>
        <end position="150"/>
    </location>
</feature>
<reference evidence="3" key="2">
    <citation type="journal article" date="2018" name="Plant J.">
        <title>The Sorghum bicolor reference genome: improved assembly, gene annotations, a transcriptome atlas, and signatures of genome organization.</title>
        <authorList>
            <person name="McCormick R.F."/>
            <person name="Truong S.K."/>
            <person name="Sreedasyam A."/>
            <person name="Jenkins J."/>
            <person name="Shu S."/>
            <person name="Sims D."/>
            <person name="Kennedy M."/>
            <person name="Amirebrahimi M."/>
            <person name="Weers B.D."/>
            <person name="McKinley B."/>
            <person name="Mattison A."/>
            <person name="Morishige D.T."/>
            <person name="Grimwood J."/>
            <person name="Schmutz J."/>
            <person name="Mullet J.E."/>
        </authorList>
    </citation>
    <scope>NUCLEOTIDE SEQUENCE [LARGE SCALE GENOMIC DNA]</scope>
    <source>
        <strain evidence="3">cv. BTx623</strain>
    </source>
</reference>
<evidence type="ECO:0000313" key="2">
    <source>
        <dbReference type="EMBL" id="KXG21621.1"/>
    </source>
</evidence>
<dbReference type="InterPro" id="IPR032675">
    <property type="entry name" value="LRR_dom_sf"/>
</dbReference>